<proteinExistence type="predicted"/>
<dbReference type="Proteomes" id="UP000481043">
    <property type="component" value="Unassembled WGS sequence"/>
</dbReference>
<evidence type="ECO:0000256" key="1">
    <source>
        <dbReference type="SAM" id="Phobius"/>
    </source>
</evidence>
<keyword evidence="1" id="KW-0472">Membrane</keyword>
<accession>A0A6M0Q6L8</accession>
<evidence type="ECO:0008006" key="4">
    <source>
        <dbReference type="Google" id="ProtNLM"/>
    </source>
</evidence>
<organism evidence="2 3">
    <name type="scientific">Bacillus mesophilus</name>
    <dbReference type="NCBI Taxonomy" id="1808955"/>
    <lineage>
        <taxon>Bacteria</taxon>
        <taxon>Bacillati</taxon>
        <taxon>Bacillota</taxon>
        <taxon>Bacilli</taxon>
        <taxon>Bacillales</taxon>
        <taxon>Bacillaceae</taxon>
        <taxon>Bacillus</taxon>
    </lineage>
</organism>
<name>A0A6M0Q6L8_9BACI</name>
<dbReference type="AlphaFoldDB" id="A0A6M0Q6L8"/>
<dbReference type="RefSeq" id="WP_163179364.1">
    <property type="nucleotide sequence ID" value="NZ_JAAIWM010000002.1"/>
</dbReference>
<keyword evidence="3" id="KW-1185">Reference proteome</keyword>
<feature type="transmembrane region" description="Helical" evidence="1">
    <location>
        <begin position="6"/>
        <end position="24"/>
    </location>
</feature>
<dbReference type="EMBL" id="JAAIWM010000002">
    <property type="protein sequence ID" value="NEY71947.1"/>
    <property type="molecule type" value="Genomic_DNA"/>
</dbReference>
<gene>
    <name evidence="2" type="ORF">G4D63_09320</name>
</gene>
<comment type="caution">
    <text evidence="2">The sequence shown here is derived from an EMBL/GenBank/DDBJ whole genome shotgun (WGS) entry which is preliminary data.</text>
</comment>
<reference evidence="2 3" key="1">
    <citation type="submission" date="2020-02" db="EMBL/GenBank/DDBJ databases">
        <title>Bacillus aquiflavi sp. nov., isolated from yellow water of strong flavor Chinese baijiu in Yibin region of China.</title>
        <authorList>
            <person name="Xie J."/>
        </authorList>
    </citation>
    <scope>NUCLEOTIDE SEQUENCE [LARGE SCALE GENOMIC DNA]</scope>
    <source>
        <strain evidence="2 3">SA4</strain>
    </source>
</reference>
<sequence length="91" mass="10220">MIMETLLFFSIIAIALMSSIVFIRKSRKITSNTLRFFVPTLLSLLILSAGVIWWFIVASDGFSQVNGAMIYIASFFIIIMINGILLLKKGK</sequence>
<keyword evidence="1" id="KW-0812">Transmembrane</keyword>
<keyword evidence="1" id="KW-1133">Transmembrane helix</keyword>
<protein>
    <recommendedName>
        <fullName evidence="4">YesK-like protein</fullName>
    </recommendedName>
</protein>
<feature type="transmembrane region" description="Helical" evidence="1">
    <location>
        <begin position="36"/>
        <end position="56"/>
    </location>
</feature>
<evidence type="ECO:0000313" key="3">
    <source>
        <dbReference type="Proteomes" id="UP000481043"/>
    </source>
</evidence>
<feature type="transmembrane region" description="Helical" evidence="1">
    <location>
        <begin position="68"/>
        <end position="87"/>
    </location>
</feature>
<evidence type="ECO:0000313" key="2">
    <source>
        <dbReference type="EMBL" id="NEY71947.1"/>
    </source>
</evidence>